<dbReference type="EMBL" id="MN234188">
    <property type="protein sequence ID" value="QFG10406.1"/>
    <property type="molecule type" value="Genomic_DNA"/>
</dbReference>
<dbReference type="RefSeq" id="YP_010062071.1">
    <property type="nucleotide sequence ID" value="NC_054790.1"/>
</dbReference>
<keyword evidence="1" id="KW-0812">Transmembrane</keyword>
<gene>
    <name evidence="2" type="primary">35</name>
    <name evidence="2" type="ORF">PBI_ANTHONY_35</name>
</gene>
<protein>
    <submittedName>
        <fullName evidence="2">Uncharacterized protein</fullName>
    </submittedName>
</protein>
<organism evidence="2 3">
    <name type="scientific">Mycobacterium phage Anthony</name>
    <dbReference type="NCBI Taxonomy" id="2599857"/>
    <lineage>
        <taxon>Viruses</taxon>
        <taxon>Duplodnaviria</taxon>
        <taxon>Heunggongvirae</taxon>
        <taxon>Uroviricota</taxon>
        <taxon>Caudoviricetes</taxon>
        <taxon>Anthonyvirus</taxon>
        <taxon>Anthonyvirus anthony</taxon>
    </lineage>
</organism>
<name>A0A5J6TII5_9CAUD</name>
<feature type="transmembrane region" description="Helical" evidence="1">
    <location>
        <begin position="7"/>
        <end position="30"/>
    </location>
</feature>
<dbReference type="KEGG" id="vg:64871706"/>
<keyword evidence="1" id="KW-1133">Transmembrane helix</keyword>
<keyword evidence="1" id="KW-0472">Membrane</keyword>
<evidence type="ECO:0000313" key="2">
    <source>
        <dbReference type="EMBL" id="QFG10406.1"/>
    </source>
</evidence>
<proteinExistence type="predicted"/>
<dbReference type="Proteomes" id="UP000327026">
    <property type="component" value="Segment"/>
</dbReference>
<evidence type="ECO:0000256" key="1">
    <source>
        <dbReference type="SAM" id="Phobius"/>
    </source>
</evidence>
<dbReference type="GeneID" id="64871706"/>
<evidence type="ECO:0000313" key="3">
    <source>
        <dbReference type="Proteomes" id="UP000327026"/>
    </source>
</evidence>
<feature type="transmembrane region" description="Helical" evidence="1">
    <location>
        <begin position="42"/>
        <end position="61"/>
    </location>
</feature>
<reference evidence="2 3" key="1">
    <citation type="submission" date="2019-07" db="EMBL/GenBank/DDBJ databases">
        <authorList>
            <person name="Garlena R.A."/>
            <person name="Russell D.A."/>
            <person name="Pope W.H."/>
            <person name="Jacobs-Sera D."/>
            <person name="Hatfull G.F."/>
        </authorList>
    </citation>
    <scope>NUCLEOTIDE SEQUENCE [LARGE SCALE GENOMIC DNA]</scope>
</reference>
<keyword evidence="3" id="KW-1185">Reference proteome</keyword>
<accession>A0A5J6TII5</accession>
<sequence length="64" mass="6897">MEFIKNVGMILLAVVAILSWILAVLGLRYVLVEDAADSFDGYLLAGVFTVAVISTAAFKTITDF</sequence>